<evidence type="ECO:0000313" key="3">
    <source>
        <dbReference type="Proteomes" id="UP000653797"/>
    </source>
</evidence>
<dbReference type="Pfam" id="PF07485">
    <property type="entry name" value="DUF1529"/>
    <property type="match status" value="2"/>
</dbReference>
<gene>
    <name evidence="2" type="ORF">IC230_31760</name>
</gene>
<comment type="caution">
    <text evidence="2">The sequence shown here is derived from an EMBL/GenBank/DDBJ whole genome shotgun (WGS) entry which is preliminary data.</text>
</comment>
<dbReference type="InterPro" id="IPR011094">
    <property type="entry name" value="Uncharacterised_LppY/LpqO"/>
</dbReference>
<accession>A0A927B850</accession>
<reference evidence="2" key="1">
    <citation type="submission" date="2020-09" db="EMBL/GenBank/DDBJ databases">
        <authorList>
            <person name="Kim M.K."/>
        </authorList>
    </citation>
    <scope>NUCLEOTIDE SEQUENCE</scope>
    <source>
        <strain evidence="2">BT704</strain>
    </source>
</reference>
<protein>
    <submittedName>
        <fullName evidence="2">DUF1259 domain-containing protein</fullName>
    </submittedName>
</protein>
<dbReference type="EMBL" id="JACXAA010000023">
    <property type="protein sequence ID" value="MBD2757489.1"/>
    <property type="molecule type" value="Genomic_DNA"/>
</dbReference>
<sequence length="333" mass="35754">MRRRNFLQTATAIGAIPLCGGSLDKGELSFKTLALPVEEQDAIANALGKKGTYNEAQATYTVPLPRNDLKVTIKGEPVPIPFGFGGWVSFKKTLDGKQTVMMSDTVLLEDEVNPLIDATHAAGLEVGAIHNHFFYEQPRIFYMHLHGMGTTAELAKKYATAIGNTKLFPANQPQTTAPATAQSGNNATPAATGTPQTGKELFDLPALDALVNYKGVVNGPTYKYTVGRDDLHTVAMGAEMTAAIGLNSWASFAGKQDSAHIAGDIAMLEGEVNNVVSALRNHKLEVVAIHHHMLGEQPRTVFLHYYGRGPAPELAKGFRAALDQLGKAGHMKH</sequence>
<evidence type="ECO:0000256" key="1">
    <source>
        <dbReference type="SAM" id="MobiDB-lite"/>
    </source>
</evidence>
<dbReference type="AlphaFoldDB" id="A0A927B850"/>
<dbReference type="RefSeq" id="WP_191043113.1">
    <property type="nucleotide sequence ID" value="NZ_JACXAA010000023.1"/>
</dbReference>
<organism evidence="2 3">
    <name type="scientific">Spirosoma validum</name>
    <dbReference type="NCBI Taxonomy" id="2771355"/>
    <lineage>
        <taxon>Bacteria</taxon>
        <taxon>Pseudomonadati</taxon>
        <taxon>Bacteroidota</taxon>
        <taxon>Cytophagia</taxon>
        <taxon>Cytophagales</taxon>
        <taxon>Cytophagaceae</taxon>
        <taxon>Spirosoma</taxon>
    </lineage>
</organism>
<feature type="compositionally biased region" description="Low complexity" evidence="1">
    <location>
        <begin position="169"/>
        <end position="195"/>
    </location>
</feature>
<evidence type="ECO:0000313" key="2">
    <source>
        <dbReference type="EMBL" id="MBD2757489.1"/>
    </source>
</evidence>
<dbReference type="Proteomes" id="UP000653797">
    <property type="component" value="Unassembled WGS sequence"/>
</dbReference>
<keyword evidence="3" id="KW-1185">Reference proteome</keyword>
<feature type="region of interest" description="Disordered" evidence="1">
    <location>
        <begin position="169"/>
        <end position="198"/>
    </location>
</feature>
<name>A0A927B850_9BACT</name>
<proteinExistence type="predicted"/>